<dbReference type="PRINTS" id="PR00778">
    <property type="entry name" value="HTHARSR"/>
</dbReference>
<keyword evidence="3" id="KW-0804">Transcription</keyword>
<dbReference type="InterPro" id="IPR001845">
    <property type="entry name" value="HTH_ArsR_DNA-bd_dom"/>
</dbReference>
<dbReference type="STRING" id="446470.Snas_6418"/>
<dbReference type="GO" id="GO:0003700">
    <property type="term" value="F:DNA-binding transcription factor activity"/>
    <property type="evidence" value="ECO:0007669"/>
    <property type="project" value="InterPro"/>
</dbReference>
<dbReference type="SUPFAM" id="SSF46785">
    <property type="entry name" value="Winged helix' DNA-binding domain"/>
    <property type="match status" value="1"/>
</dbReference>
<dbReference type="Gene3D" id="1.10.10.10">
    <property type="entry name" value="Winged helix-like DNA-binding domain superfamily/Winged helix DNA-binding domain"/>
    <property type="match status" value="1"/>
</dbReference>
<keyword evidence="1" id="KW-0805">Transcription regulation</keyword>
<evidence type="ECO:0000256" key="3">
    <source>
        <dbReference type="ARBA" id="ARBA00023163"/>
    </source>
</evidence>
<dbReference type="SMART" id="SM00418">
    <property type="entry name" value="HTH_ARSR"/>
    <property type="match status" value="1"/>
</dbReference>
<dbReference type="KEGG" id="sna:Snas_6418"/>
<gene>
    <name evidence="5" type="ordered locus">Snas_6418</name>
</gene>
<dbReference type="OrthoDB" id="9798835at2"/>
<evidence type="ECO:0000313" key="6">
    <source>
        <dbReference type="Proteomes" id="UP000000844"/>
    </source>
</evidence>
<accession>D3Q5H4</accession>
<feature type="domain" description="HTH arsR-type" evidence="4">
    <location>
        <begin position="22"/>
        <end position="119"/>
    </location>
</feature>
<dbReference type="Pfam" id="PF01022">
    <property type="entry name" value="HTH_5"/>
    <property type="match status" value="1"/>
</dbReference>
<dbReference type="InterPro" id="IPR036388">
    <property type="entry name" value="WH-like_DNA-bd_sf"/>
</dbReference>
<name>D3Q5H4_STANL</name>
<sequence length="124" mass="13600">MTVVRVIADATTPASPVAGDPIPRKDAERIAGVLKALADPNRLRLISLIQSQDGGEACVCELTEPLGLSQPTISHHLRILTEAGLVERDKRGVWAYFRVLPETLNAVAELLTPPKRRGRRRHSH</sequence>
<dbReference type="CDD" id="cd00090">
    <property type="entry name" value="HTH_ARSR"/>
    <property type="match status" value="1"/>
</dbReference>
<keyword evidence="2" id="KW-0238">DNA-binding</keyword>
<dbReference type="InterPro" id="IPR011991">
    <property type="entry name" value="ArsR-like_HTH"/>
</dbReference>
<evidence type="ECO:0000259" key="4">
    <source>
        <dbReference type="PROSITE" id="PS50987"/>
    </source>
</evidence>
<evidence type="ECO:0000256" key="1">
    <source>
        <dbReference type="ARBA" id="ARBA00023015"/>
    </source>
</evidence>
<dbReference type="PROSITE" id="PS50987">
    <property type="entry name" value="HTH_ARSR_2"/>
    <property type="match status" value="1"/>
</dbReference>
<dbReference type="InterPro" id="IPR036390">
    <property type="entry name" value="WH_DNA-bd_sf"/>
</dbReference>
<reference evidence="5 6" key="1">
    <citation type="journal article" date="2009" name="Stand. Genomic Sci.">
        <title>Complete genome sequence of Stackebrandtia nassauensis type strain (LLR-40K-21).</title>
        <authorList>
            <person name="Munk C."/>
            <person name="Lapidus A."/>
            <person name="Copeland A."/>
            <person name="Jando M."/>
            <person name="Mayilraj S."/>
            <person name="Glavina Del Rio T."/>
            <person name="Nolan M."/>
            <person name="Chen F."/>
            <person name="Lucas S."/>
            <person name="Tice H."/>
            <person name="Cheng J.F."/>
            <person name="Han C."/>
            <person name="Detter J.C."/>
            <person name="Bruce D."/>
            <person name="Goodwin L."/>
            <person name="Chain P."/>
            <person name="Pitluck S."/>
            <person name="Goker M."/>
            <person name="Ovchinikova G."/>
            <person name="Pati A."/>
            <person name="Ivanova N."/>
            <person name="Mavromatis K."/>
            <person name="Chen A."/>
            <person name="Palaniappan K."/>
            <person name="Land M."/>
            <person name="Hauser L."/>
            <person name="Chang Y.J."/>
            <person name="Jeffries C.D."/>
            <person name="Bristow J."/>
            <person name="Eisen J.A."/>
            <person name="Markowitz V."/>
            <person name="Hugenholtz P."/>
            <person name="Kyrpides N.C."/>
            <person name="Klenk H.P."/>
        </authorList>
    </citation>
    <scope>NUCLEOTIDE SEQUENCE [LARGE SCALE GENOMIC DNA]</scope>
    <source>
        <strain evidence="6">DSM 44728 / CIP 108903 / NRRL B-16338 / NBRC 102104 / LLR-40K-21</strain>
    </source>
</reference>
<dbReference type="Proteomes" id="UP000000844">
    <property type="component" value="Chromosome"/>
</dbReference>
<dbReference type="GO" id="GO:0003677">
    <property type="term" value="F:DNA binding"/>
    <property type="evidence" value="ECO:0007669"/>
    <property type="project" value="UniProtKB-KW"/>
</dbReference>
<keyword evidence="6" id="KW-1185">Reference proteome</keyword>
<dbReference type="HOGENOM" id="CLU_097806_3_2_11"/>
<proteinExistence type="predicted"/>
<protein>
    <submittedName>
        <fullName evidence="5">Transcriptional regulator, ArsR family</fullName>
    </submittedName>
</protein>
<dbReference type="NCBIfam" id="NF033788">
    <property type="entry name" value="HTH_metalloreg"/>
    <property type="match status" value="1"/>
</dbReference>
<organism evidence="5 6">
    <name type="scientific">Stackebrandtia nassauensis (strain DSM 44728 / CIP 108903 / NRRL B-16338 / NBRC 102104 / LLR-40K-21)</name>
    <dbReference type="NCBI Taxonomy" id="446470"/>
    <lineage>
        <taxon>Bacteria</taxon>
        <taxon>Bacillati</taxon>
        <taxon>Actinomycetota</taxon>
        <taxon>Actinomycetes</taxon>
        <taxon>Glycomycetales</taxon>
        <taxon>Glycomycetaceae</taxon>
        <taxon>Stackebrandtia</taxon>
    </lineage>
</organism>
<dbReference type="EMBL" id="CP001778">
    <property type="protein sequence ID" value="ADD46034.1"/>
    <property type="molecule type" value="Genomic_DNA"/>
</dbReference>
<dbReference type="InterPro" id="IPR051081">
    <property type="entry name" value="HTH_MetalResp_TranReg"/>
</dbReference>
<evidence type="ECO:0000313" key="5">
    <source>
        <dbReference type="EMBL" id="ADD46034.1"/>
    </source>
</evidence>
<dbReference type="PANTHER" id="PTHR33154">
    <property type="entry name" value="TRANSCRIPTIONAL REGULATOR, ARSR FAMILY"/>
    <property type="match status" value="1"/>
</dbReference>
<dbReference type="AlphaFoldDB" id="D3Q5H4"/>
<dbReference type="RefSeq" id="WP_013021605.1">
    <property type="nucleotide sequence ID" value="NC_013947.1"/>
</dbReference>
<evidence type="ECO:0000256" key="2">
    <source>
        <dbReference type="ARBA" id="ARBA00023125"/>
    </source>
</evidence>
<dbReference type="eggNOG" id="COG0640">
    <property type="taxonomic scope" value="Bacteria"/>
</dbReference>
<dbReference type="PANTHER" id="PTHR33154:SF18">
    <property type="entry name" value="ARSENICAL RESISTANCE OPERON REPRESSOR"/>
    <property type="match status" value="1"/>
</dbReference>